<organism evidence="2 3">
    <name type="scientific">Paenibacillus lycopersici</name>
    <dbReference type="NCBI Taxonomy" id="2704462"/>
    <lineage>
        <taxon>Bacteria</taxon>
        <taxon>Bacillati</taxon>
        <taxon>Bacillota</taxon>
        <taxon>Bacilli</taxon>
        <taxon>Bacillales</taxon>
        <taxon>Paenibacillaceae</taxon>
        <taxon>Paenibacillus</taxon>
    </lineage>
</organism>
<dbReference type="KEGG" id="plyc:GXP70_12310"/>
<gene>
    <name evidence="2" type="primary">recT</name>
    <name evidence="2" type="ORF">GXP70_12310</name>
</gene>
<proteinExistence type="predicted"/>
<dbReference type="NCBIfam" id="TIGR00616">
    <property type="entry name" value="rect"/>
    <property type="match status" value="1"/>
</dbReference>
<accession>A0A6C0G5Y3</accession>
<reference evidence="2 3" key="1">
    <citation type="submission" date="2020-01" db="EMBL/GenBank/DDBJ databases">
        <title>Paenibacillus sp. nov., isolated from tomato rhizosphere.</title>
        <authorList>
            <person name="Weon H.-Y."/>
            <person name="Lee S.A."/>
        </authorList>
    </citation>
    <scope>NUCLEOTIDE SEQUENCE [LARGE SCALE GENOMIC DNA]</scope>
    <source>
        <strain evidence="2 3">12200R-189</strain>
    </source>
</reference>
<dbReference type="Pfam" id="PF03837">
    <property type="entry name" value="RecT"/>
    <property type="match status" value="1"/>
</dbReference>
<dbReference type="AlphaFoldDB" id="A0A6C0G5Y3"/>
<dbReference type="Proteomes" id="UP000476064">
    <property type="component" value="Chromosome"/>
</dbReference>
<protein>
    <submittedName>
        <fullName evidence="2">Recombination protein RecT</fullName>
    </submittedName>
</protein>
<evidence type="ECO:0000256" key="1">
    <source>
        <dbReference type="SAM" id="MobiDB-lite"/>
    </source>
</evidence>
<dbReference type="InterPro" id="IPR004590">
    <property type="entry name" value="ssDNA_annealing_RecT"/>
</dbReference>
<dbReference type="GO" id="GO:0006259">
    <property type="term" value="P:DNA metabolic process"/>
    <property type="evidence" value="ECO:0007669"/>
    <property type="project" value="InterPro"/>
</dbReference>
<name>A0A6C0G5Y3_9BACL</name>
<feature type="compositionally biased region" description="Polar residues" evidence="1">
    <location>
        <begin position="1"/>
        <end position="12"/>
    </location>
</feature>
<evidence type="ECO:0000313" key="3">
    <source>
        <dbReference type="Proteomes" id="UP000476064"/>
    </source>
</evidence>
<feature type="region of interest" description="Disordered" evidence="1">
    <location>
        <begin position="263"/>
        <end position="297"/>
    </location>
</feature>
<keyword evidence="3" id="KW-1185">Reference proteome</keyword>
<evidence type="ECO:0000313" key="2">
    <source>
        <dbReference type="EMBL" id="QHT60645.1"/>
    </source>
</evidence>
<feature type="region of interest" description="Disordered" evidence="1">
    <location>
        <begin position="1"/>
        <end position="33"/>
    </location>
</feature>
<dbReference type="NCBIfam" id="NF007351">
    <property type="entry name" value="PRK09846.1"/>
    <property type="match status" value="1"/>
</dbReference>
<dbReference type="EMBL" id="CP048209">
    <property type="protein sequence ID" value="QHT60645.1"/>
    <property type="molecule type" value="Genomic_DNA"/>
</dbReference>
<dbReference type="RefSeq" id="WP_162357030.1">
    <property type="nucleotide sequence ID" value="NZ_CP048209.1"/>
</dbReference>
<sequence length="297" mass="32901">MAASNASRNTSELAGKLQQRAPQQGGNAPAPSPAATIGAYLEKMKGQIAEAMPKHMSIERLSRIALTTIRTNPLLLQCTIPSLMAAVMQSAQLGLEPGLLGHCYLIPFRNNKTNEYEVQFIIGYKGMIDLARRSGNIQSIASHVTYENDFVELVYGLEEDLKHIPWFLRKDQKFDAGGQITGAYMVAKFKDGGHYIEFLPIQDIEAHRKRSKAANNGPWVTDYAEMCKKTAVRAGWKWLPISVEVAEAVNKDEIVRSDIKQLTEDTPINLGPDDYNVQPETEGTPADGQQQEELDLS</sequence>
<dbReference type="InterPro" id="IPR018330">
    <property type="entry name" value="RecT_fam"/>
</dbReference>
<dbReference type="GO" id="GO:0003677">
    <property type="term" value="F:DNA binding"/>
    <property type="evidence" value="ECO:0007669"/>
    <property type="project" value="InterPro"/>
</dbReference>